<organism evidence="1 2">
    <name type="scientific">Elysia marginata</name>
    <dbReference type="NCBI Taxonomy" id="1093978"/>
    <lineage>
        <taxon>Eukaryota</taxon>
        <taxon>Metazoa</taxon>
        <taxon>Spiralia</taxon>
        <taxon>Lophotrochozoa</taxon>
        <taxon>Mollusca</taxon>
        <taxon>Gastropoda</taxon>
        <taxon>Heterobranchia</taxon>
        <taxon>Euthyneura</taxon>
        <taxon>Panpulmonata</taxon>
        <taxon>Sacoglossa</taxon>
        <taxon>Placobranchoidea</taxon>
        <taxon>Plakobranchidae</taxon>
        <taxon>Elysia</taxon>
    </lineage>
</organism>
<dbReference type="AlphaFoldDB" id="A0AAV4GDQ5"/>
<protein>
    <submittedName>
        <fullName evidence="1">Uncharacterized protein</fullName>
    </submittedName>
</protein>
<evidence type="ECO:0000313" key="2">
    <source>
        <dbReference type="Proteomes" id="UP000762676"/>
    </source>
</evidence>
<keyword evidence="2" id="KW-1185">Reference proteome</keyword>
<accession>A0AAV4GDQ5</accession>
<evidence type="ECO:0000313" key="1">
    <source>
        <dbReference type="EMBL" id="GFR83266.1"/>
    </source>
</evidence>
<dbReference type="EMBL" id="BMAT01008371">
    <property type="protein sequence ID" value="GFR83266.1"/>
    <property type="molecule type" value="Genomic_DNA"/>
</dbReference>
<gene>
    <name evidence="1" type="ORF">ElyMa_004119500</name>
</gene>
<dbReference type="Proteomes" id="UP000762676">
    <property type="component" value="Unassembled WGS sequence"/>
</dbReference>
<sequence>MPAGGAREHLAWTSININAITHDGHRLEASLRITVFSWTASHRSVSTATDRRGCRQPNRVMRAPTVRFFGIAVPMMMIITEYEEEEDKK</sequence>
<comment type="caution">
    <text evidence="1">The sequence shown here is derived from an EMBL/GenBank/DDBJ whole genome shotgun (WGS) entry which is preliminary data.</text>
</comment>
<name>A0AAV4GDQ5_9GAST</name>
<proteinExistence type="predicted"/>
<reference evidence="1 2" key="1">
    <citation type="journal article" date="2021" name="Elife">
        <title>Chloroplast acquisition without the gene transfer in kleptoplastic sea slugs, Plakobranchus ocellatus.</title>
        <authorList>
            <person name="Maeda T."/>
            <person name="Takahashi S."/>
            <person name="Yoshida T."/>
            <person name="Shimamura S."/>
            <person name="Takaki Y."/>
            <person name="Nagai Y."/>
            <person name="Toyoda A."/>
            <person name="Suzuki Y."/>
            <person name="Arimoto A."/>
            <person name="Ishii H."/>
            <person name="Satoh N."/>
            <person name="Nishiyama T."/>
            <person name="Hasebe M."/>
            <person name="Maruyama T."/>
            <person name="Minagawa J."/>
            <person name="Obokata J."/>
            <person name="Shigenobu S."/>
        </authorList>
    </citation>
    <scope>NUCLEOTIDE SEQUENCE [LARGE SCALE GENOMIC DNA]</scope>
</reference>